<evidence type="ECO:0000313" key="2">
    <source>
        <dbReference type="EMBL" id="QBK84971.1"/>
    </source>
</evidence>
<keyword evidence="1" id="KW-0472">Membrane</keyword>
<sequence length="69" mass="7520">MGNSTSGSAITEAWFIVGIFGFIGLIIAIALLVILENKWIGAILLIISIIILLIAAWLWFSRSNSVNFI</sequence>
<feature type="transmembrane region" description="Helical" evidence="1">
    <location>
        <begin position="42"/>
        <end position="60"/>
    </location>
</feature>
<accession>A0A481YNY8</accession>
<dbReference type="EMBL" id="MK500301">
    <property type="protein sequence ID" value="QBK84971.1"/>
    <property type="molecule type" value="Genomic_DNA"/>
</dbReference>
<proteinExistence type="predicted"/>
<keyword evidence="1" id="KW-1133">Transmembrane helix</keyword>
<evidence type="ECO:0000256" key="1">
    <source>
        <dbReference type="SAM" id="Phobius"/>
    </source>
</evidence>
<feature type="transmembrane region" description="Helical" evidence="1">
    <location>
        <begin position="13"/>
        <end position="35"/>
    </location>
</feature>
<reference evidence="2" key="1">
    <citation type="journal article" date="2019" name="MBio">
        <title>Virus Genomes from Deep Sea Sediments Expand the Ocean Megavirome and Support Independent Origins of Viral Gigantism.</title>
        <authorList>
            <person name="Backstrom D."/>
            <person name="Yutin N."/>
            <person name="Jorgensen S.L."/>
            <person name="Dharamshi J."/>
            <person name="Homa F."/>
            <person name="Zaremba-Niedwiedzka K."/>
            <person name="Spang A."/>
            <person name="Wolf Y.I."/>
            <person name="Koonin E.V."/>
            <person name="Ettema T.J."/>
        </authorList>
    </citation>
    <scope>NUCLEOTIDE SEQUENCE</scope>
</reference>
<evidence type="ECO:0008006" key="3">
    <source>
        <dbReference type="Google" id="ProtNLM"/>
    </source>
</evidence>
<organism evidence="2">
    <name type="scientific">Pithovirus LCDPAC02</name>
    <dbReference type="NCBI Taxonomy" id="2506601"/>
    <lineage>
        <taxon>Viruses</taxon>
        <taxon>Pithoviruses</taxon>
    </lineage>
</organism>
<gene>
    <name evidence="2" type="ORF">LCDPAC02_01700</name>
</gene>
<protein>
    <recommendedName>
        <fullName evidence="3">Transmembrane protein</fullName>
    </recommendedName>
</protein>
<name>A0A481YNY8_9VIRU</name>
<keyword evidence="1" id="KW-0812">Transmembrane</keyword>